<reference evidence="1" key="1">
    <citation type="submission" date="2002-05" db="EMBL/GenBank/DDBJ databases">
        <title>Oryza sativa nipponbare(GA3) genomic DNA, chromosome 7, PAC clone:P0409B11.</title>
        <authorList>
            <person name="Sasaki T."/>
            <person name="Matsumoto T."/>
            <person name="Katayose Y."/>
        </authorList>
    </citation>
    <scope>NUCLEOTIDE SEQUENCE</scope>
</reference>
<protein>
    <submittedName>
        <fullName evidence="1">Uncharacterized protein</fullName>
    </submittedName>
</protein>
<sequence>MADGHRCEPPPPAFILLSKQIGLTGNDGEIDLDQKEKKYQPRCHVDGDRSCLLASYYRWSTAAPWMVDANSPMHPAVAAESLRFTPNCR</sequence>
<evidence type="ECO:0000313" key="3">
    <source>
        <dbReference type="Proteomes" id="UP000000763"/>
    </source>
</evidence>
<gene>
    <name evidence="2" type="primary">P0580A11.102</name>
    <name evidence="1" type="ORF">P0409B11.41</name>
</gene>
<dbReference type="EMBL" id="AP005196">
    <property type="protein sequence ID" value="BAD31167.1"/>
    <property type="molecule type" value="Genomic_DNA"/>
</dbReference>
<dbReference type="Proteomes" id="UP000000763">
    <property type="component" value="Chromosome 7"/>
</dbReference>
<organism evidence="1 3">
    <name type="scientific">Oryza sativa subsp. japonica</name>
    <name type="common">Rice</name>
    <dbReference type="NCBI Taxonomy" id="39947"/>
    <lineage>
        <taxon>Eukaryota</taxon>
        <taxon>Viridiplantae</taxon>
        <taxon>Streptophyta</taxon>
        <taxon>Embryophyta</taxon>
        <taxon>Tracheophyta</taxon>
        <taxon>Spermatophyta</taxon>
        <taxon>Magnoliopsida</taxon>
        <taxon>Liliopsida</taxon>
        <taxon>Poales</taxon>
        <taxon>Poaceae</taxon>
        <taxon>BOP clade</taxon>
        <taxon>Oryzoideae</taxon>
        <taxon>Oryzeae</taxon>
        <taxon>Oryzinae</taxon>
        <taxon>Oryza</taxon>
        <taxon>Oryza sativa</taxon>
    </lineage>
</organism>
<reference evidence="3" key="4">
    <citation type="journal article" date="2008" name="Nucleic Acids Res.">
        <title>The rice annotation project database (RAP-DB): 2008 update.</title>
        <authorList>
            <consortium name="The rice annotation project (RAP)"/>
        </authorList>
    </citation>
    <scope>GENOME REANNOTATION</scope>
    <source>
        <strain evidence="3">cv. Nipponbare</strain>
    </source>
</reference>
<reference evidence="3" key="3">
    <citation type="journal article" date="2005" name="Nature">
        <title>The map-based sequence of the rice genome.</title>
        <authorList>
            <consortium name="International rice genome sequencing project (IRGSP)"/>
            <person name="Matsumoto T."/>
            <person name="Wu J."/>
            <person name="Kanamori H."/>
            <person name="Katayose Y."/>
            <person name="Fujisawa M."/>
            <person name="Namiki N."/>
            <person name="Mizuno H."/>
            <person name="Yamamoto K."/>
            <person name="Antonio B.A."/>
            <person name="Baba T."/>
            <person name="Sakata K."/>
            <person name="Nagamura Y."/>
            <person name="Aoki H."/>
            <person name="Arikawa K."/>
            <person name="Arita K."/>
            <person name="Bito T."/>
            <person name="Chiden Y."/>
            <person name="Fujitsuka N."/>
            <person name="Fukunaka R."/>
            <person name="Hamada M."/>
            <person name="Harada C."/>
            <person name="Hayashi A."/>
            <person name="Hijishita S."/>
            <person name="Honda M."/>
            <person name="Hosokawa S."/>
            <person name="Ichikawa Y."/>
            <person name="Idonuma A."/>
            <person name="Iijima M."/>
            <person name="Ikeda M."/>
            <person name="Ikeno M."/>
            <person name="Ito K."/>
            <person name="Ito S."/>
            <person name="Ito T."/>
            <person name="Ito Y."/>
            <person name="Ito Y."/>
            <person name="Iwabuchi A."/>
            <person name="Kamiya K."/>
            <person name="Karasawa W."/>
            <person name="Kurita K."/>
            <person name="Katagiri S."/>
            <person name="Kikuta A."/>
            <person name="Kobayashi H."/>
            <person name="Kobayashi N."/>
            <person name="Machita K."/>
            <person name="Maehara T."/>
            <person name="Masukawa M."/>
            <person name="Mizubayashi T."/>
            <person name="Mukai Y."/>
            <person name="Nagasaki H."/>
            <person name="Nagata Y."/>
            <person name="Naito S."/>
            <person name="Nakashima M."/>
            <person name="Nakama Y."/>
            <person name="Nakamichi Y."/>
            <person name="Nakamura M."/>
            <person name="Meguro A."/>
            <person name="Negishi M."/>
            <person name="Ohta I."/>
            <person name="Ohta T."/>
            <person name="Okamoto M."/>
            <person name="Ono N."/>
            <person name="Saji S."/>
            <person name="Sakaguchi M."/>
            <person name="Sakai K."/>
            <person name="Shibata M."/>
            <person name="Shimokawa T."/>
            <person name="Song J."/>
            <person name="Takazaki Y."/>
            <person name="Terasawa K."/>
            <person name="Tsugane M."/>
            <person name="Tsuji K."/>
            <person name="Ueda S."/>
            <person name="Waki K."/>
            <person name="Yamagata H."/>
            <person name="Yamamoto M."/>
            <person name="Yamamoto S."/>
            <person name="Yamane H."/>
            <person name="Yoshiki S."/>
            <person name="Yoshihara R."/>
            <person name="Yukawa K."/>
            <person name="Zhong H."/>
            <person name="Yano M."/>
            <person name="Yuan Q."/>
            <person name="Ouyang S."/>
            <person name="Liu J."/>
            <person name="Jones K.M."/>
            <person name="Gansberger K."/>
            <person name="Moffat K."/>
            <person name="Hill J."/>
            <person name="Bera J."/>
            <person name="Fadrosh D."/>
            <person name="Jin S."/>
            <person name="Johri S."/>
            <person name="Kim M."/>
            <person name="Overton L."/>
            <person name="Reardon M."/>
            <person name="Tsitrin T."/>
            <person name="Vuong H."/>
            <person name="Weaver B."/>
            <person name="Ciecko A."/>
            <person name="Tallon L."/>
            <person name="Jackson J."/>
            <person name="Pai G."/>
            <person name="Aken S.V."/>
            <person name="Utterback T."/>
            <person name="Reidmuller S."/>
            <person name="Feldblyum T."/>
            <person name="Hsiao J."/>
            <person name="Zismann V."/>
            <person name="Iobst S."/>
            <person name="de Vazeille A.R."/>
            <person name="Buell C.R."/>
            <person name="Ying K."/>
            <person name="Li Y."/>
            <person name="Lu T."/>
            <person name="Huang Y."/>
            <person name="Zhao Q."/>
            <person name="Feng Q."/>
            <person name="Zhang L."/>
            <person name="Zhu J."/>
            <person name="Weng Q."/>
            <person name="Mu J."/>
            <person name="Lu Y."/>
            <person name="Fan D."/>
            <person name="Liu Y."/>
            <person name="Guan J."/>
            <person name="Zhang Y."/>
            <person name="Yu S."/>
            <person name="Liu X."/>
            <person name="Zhang Y."/>
            <person name="Hong G."/>
            <person name="Han B."/>
            <person name="Choisne N."/>
            <person name="Demange N."/>
            <person name="Orjeda G."/>
            <person name="Samain S."/>
            <person name="Cattolico L."/>
            <person name="Pelletier E."/>
            <person name="Couloux A."/>
            <person name="Segurens B."/>
            <person name="Wincker P."/>
            <person name="D'Hont A."/>
            <person name="Scarpelli C."/>
            <person name="Weissenbach J."/>
            <person name="Salanoubat M."/>
            <person name="Quetier F."/>
            <person name="Yu Y."/>
            <person name="Kim H.R."/>
            <person name="Rambo T."/>
            <person name="Currie J."/>
            <person name="Collura K."/>
            <person name="Luo M."/>
            <person name="Yang T."/>
            <person name="Ammiraju J.S.S."/>
            <person name="Engler F."/>
            <person name="Soderlund C."/>
            <person name="Wing R.A."/>
            <person name="Palmer L.E."/>
            <person name="de la Bastide M."/>
            <person name="Spiegel L."/>
            <person name="Nascimento L."/>
            <person name="Zutavern T."/>
            <person name="O'Shaughnessy A."/>
            <person name="Dike S."/>
            <person name="Dedhia N."/>
            <person name="Preston R."/>
            <person name="Balija V."/>
            <person name="McCombie W.R."/>
            <person name="Chow T."/>
            <person name="Chen H."/>
            <person name="Chung M."/>
            <person name="Chen C."/>
            <person name="Shaw J."/>
            <person name="Wu H."/>
            <person name="Hsiao K."/>
            <person name="Chao Y."/>
            <person name="Chu M."/>
            <person name="Cheng C."/>
            <person name="Hour A."/>
            <person name="Lee P."/>
            <person name="Lin S."/>
            <person name="Lin Y."/>
            <person name="Liou J."/>
            <person name="Liu S."/>
            <person name="Hsing Y."/>
            <person name="Raghuvanshi S."/>
            <person name="Mohanty A."/>
            <person name="Bharti A.K."/>
            <person name="Gaur A."/>
            <person name="Gupta V."/>
            <person name="Kumar D."/>
            <person name="Ravi V."/>
            <person name="Vij S."/>
            <person name="Kapur A."/>
            <person name="Khurana P."/>
            <person name="Khurana P."/>
            <person name="Khurana J.P."/>
            <person name="Tyagi A.K."/>
            <person name="Gaikwad K."/>
            <person name="Singh A."/>
            <person name="Dalal V."/>
            <person name="Srivastava S."/>
            <person name="Dixit A."/>
            <person name="Pal A.K."/>
            <person name="Ghazi I.A."/>
            <person name="Yadav M."/>
            <person name="Pandit A."/>
            <person name="Bhargava A."/>
            <person name="Sureshbabu K."/>
            <person name="Batra K."/>
            <person name="Sharma T.R."/>
            <person name="Mohapatra T."/>
            <person name="Singh N.K."/>
            <person name="Messing J."/>
            <person name="Nelson A.B."/>
            <person name="Fuks G."/>
            <person name="Kavchok S."/>
            <person name="Keizer G."/>
            <person name="Linton E."/>
            <person name="Llaca V."/>
            <person name="Song R."/>
            <person name="Tanyolac B."/>
            <person name="Young S."/>
            <person name="Ho-Il K."/>
            <person name="Hahn J.H."/>
            <person name="Sangsakoo G."/>
            <person name="Vanavichit A."/>
            <person name="de Mattos Luiz.A.T."/>
            <person name="Zimmer P.D."/>
            <person name="Malone G."/>
            <person name="Dellagostin O."/>
            <person name="de Oliveira A.C."/>
            <person name="Bevan M."/>
            <person name="Bancroft I."/>
            <person name="Minx P."/>
            <person name="Cordum H."/>
            <person name="Wilson R."/>
            <person name="Cheng Z."/>
            <person name="Jin W."/>
            <person name="Jiang J."/>
            <person name="Leong S.A."/>
            <person name="Iwama H."/>
            <person name="Gojobori T."/>
            <person name="Itoh T."/>
            <person name="Niimura Y."/>
            <person name="Fujii Y."/>
            <person name="Habara T."/>
            <person name="Sakai H."/>
            <person name="Sato Y."/>
            <person name="Wilson G."/>
            <person name="Kumar K."/>
            <person name="McCouch S."/>
            <person name="Juretic N."/>
            <person name="Hoen D."/>
            <person name="Wright S."/>
            <person name="Bruskiewich R."/>
            <person name="Bureau T."/>
            <person name="Miyao A."/>
            <person name="Hirochika H."/>
            <person name="Nishikawa T."/>
            <person name="Kadowaki K."/>
            <person name="Sugiura M."/>
            <person name="Burr B."/>
            <person name="Sasaki T."/>
        </authorList>
    </citation>
    <scope>NUCLEOTIDE SEQUENCE [LARGE SCALE GENOMIC DNA]</scope>
    <source>
        <strain evidence="3">cv. Nipponbare</strain>
    </source>
</reference>
<proteinExistence type="predicted"/>
<reference evidence="2" key="2">
    <citation type="submission" date="2002-05" db="EMBL/GenBank/DDBJ databases">
        <title>Oryza sativa nipponbare(GA3) genomic DNA, chromosome 7, PAC clone:P0580A11.</title>
        <authorList>
            <person name="Sasaki T."/>
            <person name="Matsumoto T."/>
            <person name="Katayose Y."/>
        </authorList>
    </citation>
    <scope>NUCLEOTIDE SEQUENCE</scope>
</reference>
<name>Q6Z497_ORYSJ</name>
<evidence type="ECO:0000313" key="2">
    <source>
        <dbReference type="EMBL" id="BAD31167.1"/>
    </source>
</evidence>
<dbReference type="AlphaFoldDB" id="Q6Z497"/>
<dbReference type="EMBL" id="AP005185">
    <property type="protein sequence ID" value="BAC83970.1"/>
    <property type="molecule type" value="Genomic_DNA"/>
</dbReference>
<evidence type="ECO:0000313" key="1">
    <source>
        <dbReference type="EMBL" id="BAC83970.1"/>
    </source>
</evidence>
<accession>Q6Z497</accession>